<keyword evidence="3" id="KW-1185">Reference proteome</keyword>
<name>A0AAV4PUA3_9ARAC</name>
<evidence type="ECO:0000313" key="2">
    <source>
        <dbReference type="EMBL" id="GIX99753.1"/>
    </source>
</evidence>
<sequence>MDYPDAFLWCWARHQTPATFVRKSQEKQTVCGHKGLLISDYSIRTKCCNPRLSHLLPPIHAAPARTIRFHSDDRPRSHDAPSSRIGGNLPIIRVGG</sequence>
<organism evidence="2 3">
    <name type="scientific">Caerostris darwini</name>
    <dbReference type="NCBI Taxonomy" id="1538125"/>
    <lineage>
        <taxon>Eukaryota</taxon>
        <taxon>Metazoa</taxon>
        <taxon>Ecdysozoa</taxon>
        <taxon>Arthropoda</taxon>
        <taxon>Chelicerata</taxon>
        <taxon>Arachnida</taxon>
        <taxon>Araneae</taxon>
        <taxon>Araneomorphae</taxon>
        <taxon>Entelegynae</taxon>
        <taxon>Araneoidea</taxon>
        <taxon>Araneidae</taxon>
        <taxon>Caerostris</taxon>
    </lineage>
</organism>
<evidence type="ECO:0000256" key="1">
    <source>
        <dbReference type="SAM" id="MobiDB-lite"/>
    </source>
</evidence>
<dbReference type="Proteomes" id="UP001054837">
    <property type="component" value="Unassembled WGS sequence"/>
</dbReference>
<comment type="caution">
    <text evidence="2">The sequence shown here is derived from an EMBL/GenBank/DDBJ whole genome shotgun (WGS) entry which is preliminary data.</text>
</comment>
<dbReference type="AlphaFoldDB" id="A0AAV4PUA3"/>
<accession>A0AAV4PUA3</accession>
<dbReference type="EMBL" id="BPLQ01003345">
    <property type="protein sequence ID" value="GIX99753.1"/>
    <property type="molecule type" value="Genomic_DNA"/>
</dbReference>
<feature type="region of interest" description="Disordered" evidence="1">
    <location>
        <begin position="71"/>
        <end position="96"/>
    </location>
</feature>
<gene>
    <name evidence="2" type="ORF">CDAR_108371</name>
</gene>
<protein>
    <submittedName>
        <fullName evidence="2">Uncharacterized protein</fullName>
    </submittedName>
</protein>
<feature type="compositionally biased region" description="Basic and acidic residues" evidence="1">
    <location>
        <begin position="71"/>
        <end position="81"/>
    </location>
</feature>
<reference evidence="2 3" key="1">
    <citation type="submission" date="2021-06" db="EMBL/GenBank/DDBJ databases">
        <title>Caerostris darwini draft genome.</title>
        <authorList>
            <person name="Kono N."/>
            <person name="Arakawa K."/>
        </authorList>
    </citation>
    <scope>NUCLEOTIDE SEQUENCE [LARGE SCALE GENOMIC DNA]</scope>
</reference>
<evidence type="ECO:0000313" key="3">
    <source>
        <dbReference type="Proteomes" id="UP001054837"/>
    </source>
</evidence>
<proteinExistence type="predicted"/>